<dbReference type="PANTHER" id="PTHR19918:SF8">
    <property type="entry name" value="FI02843P"/>
    <property type="match status" value="1"/>
</dbReference>
<dbReference type="GO" id="GO:0005680">
    <property type="term" value="C:anaphase-promoting complex"/>
    <property type="evidence" value="ECO:0007669"/>
    <property type="project" value="TreeGrafter"/>
</dbReference>
<evidence type="ECO:0000256" key="5">
    <source>
        <dbReference type="ARBA" id="ARBA00023306"/>
    </source>
</evidence>
<dbReference type="InterPro" id="IPR001680">
    <property type="entry name" value="WD40_rpt"/>
</dbReference>
<dbReference type="PROSITE" id="PS50082">
    <property type="entry name" value="WD_REPEATS_2"/>
    <property type="match status" value="2"/>
</dbReference>
<keyword evidence="5" id="KW-0131">Cell cycle</keyword>
<dbReference type="GO" id="GO:1990757">
    <property type="term" value="F:ubiquitin ligase activator activity"/>
    <property type="evidence" value="ECO:0007669"/>
    <property type="project" value="TreeGrafter"/>
</dbReference>
<dbReference type="SMART" id="SM00320">
    <property type="entry name" value="WD40"/>
    <property type="match status" value="6"/>
</dbReference>
<reference evidence="9" key="1">
    <citation type="journal article" date="2021" name="Sci. Rep.">
        <title>Diploid genomic architecture of Nitzschia inconspicua, an elite biomass production diatom.</title>
        <authorList>
            <person name="Oliver A."/>
            <person name="Podell S."/>
            <person name="Pinowska A."/>
            <person name="Traller J.C."/>
            <person name="Smith S.R."/>
            <person name="McClure R."/>
            <person name="Beliaev A."/>
            <person name="Bohutskyi P."/>
            <person name="Hill E.A."/>
            <person name="Rabines A."/>
            <person name="Zheng H."/>
            <person name="Allen L.Z."/>
            <person name="Kuo A."/>
            <person name="Grigoriev I.V."/>
            <person name="Allen A.E."/>
            <person name="Hazlebeck D."/>
            <person name="Allen E.E."/>
        </authorList>
    </citation>
    <scope>NUCLEOTIDE SEQUENCE</scope>
    <source>
        <strain evidence="9">Hildebrandi</strain>
    </source>
</reference>
<evidence type="ECO:0000256" key="1">
    <source>
        <dbReference type="ARBA" id="ARBA00022574"/>
    </source>
</evidence>
<dbReference type="OrthoDB" id="10263272at2759"/>
<evidence type="ECO:0000256" key="3">
    <source>
        <dbReference type="ARBA" id="ARBA00022737"/>
    </source>
</evidence>
<dbReference type="GO" id="GO:0031145">
    <property type="term" value="P:anaphase-promoting complex-dependent catabolic process"/>
    <property type="evidence" value="ECO:0007669"/>
    <property type="project" value="TreeGrafter"/>
</dbReference>
<dbReference type="GO" id="GO:1905786">
    <property type="term" value="P:positive regulation of anaphase-promoting complex-dependent catabolic process"/>
    <property type="evidence" value="ECO:0007669"/>
    <property type="project" value="TreeGrafter"/>
</dbReference>
<feature type="region of interest" description="Disordered" evidence="7">
    <location>
        <begin position="1"/>
        <end position="23"/>
    </location>
</feature>
<organism evidence="9 10">
    <name type="scientific">Nitzschia inconspicua</name>
    <dbReference type="NCBI Taxonomy" id="303405"/>
    <lineage>
        <taxon>Eukaryota</taxon>
        <taxon>Sar</taxon>
        <taxon>Stramenopiles</taxon>
        <taxon>Ochrophyta</taxon>
        <taxon>Bacillariophyta</taxon>
        <taxon>Bacillariophyceae</taxon>
        <taxon>Bacillariophycidae</taxon>
        <taxon>Bacillariales</taxon>
        <taxon>Bacillariaceae</taxon>
        <taxon>Nitzschia</taxon>
    </lineage>
</organism>
<dbReference type="GO" id="GO:0010997">
    <property type="term" value="F:anaphase-promoting complex binding"/>
    <property type="evidence" value="ECO:0007669"/>
    <property type="project" value="InterPro"/>
</dbReference>
<evidence type="ECO:0000313" key="10">
    <source>
        <dbReference type="Proteomes" id="UP000693970"/>
    </source>
</evidence>
<feature type="compositionally biased region" description="Basic and acidic residues" evidence="7">
    <location>
        <begin position="1"/>
        <end position="17"/>
    </location>
</feature>
<dbReference type="EMBL" id="JAGRRH010000017">
    <property type="protein sequence ID" value="KAG7352743.1"/>
    <property type="molecule type" value="Genomic_DNA"/>
</dbReference>
<comment type="caution">
    <text evidence="9">The sequence shown here is derived from an EMBL/GenBank/DDBJ whole genome shotgun (WGS) entry which is preliminary data.</text>
</comment>
<evidence type="ECO:0000256" key="6">
    <source>
        <dbReference type="PROSITE-ProRule" id="PRU00221"/>
    </source>
</evidence>
<evidence type="ECO:0000256" key="2">
    <source>
        <dbReference type="ARBA" id="ARBA00022618"/>
    </source>
</evidence>
<keyword evidence="4" id="KW-0498">Mitosis</keyword>
<proteinExistence type="predicted"/>
<feature type="repeat" description="WD" evidence="6">
    <location>
        <begin position="379"/>
        <end position="423"/>
    </location>
</feature>
<evidence type="ECO:0000256" key="7">
    <source>
        <dbReference type="SAM" id="MobiDB-lite"/>
    </source>
</evidence>
<evidence type="ECO:0000259" key="8">
    <source>
        <dbReference type="Pfam" id="PF24807"/>
    </source>
</evidence>
<protein>
    <submittedName>
        <fullName evidence="9">WD40 repeat-containing protein</fullName>
    </submittedName>
</protein>
<reference evidence="9" key="2">
    <citation type="submission" date="2021-04" db="EMBL/GenBank/DDBJ databases">
        <authorList>
            <person name="Podell S."/>
        </authorList>
    </citation>
    <scope>NUCLEOTIDE SEQUENCE</scope>
    <source>
        <strain evidence="9">Hildebrandi</strain>
    </source>
</reference>
<dbReference type="GO" id="GO:0051301">
    <property type="term" value="P:cell division"/>
    <property type="evidence" value="ECO:0007669"/>
    <property type="project" value="UniProtKB-KW"/>
</dbReference>
<keyword evidence="2" id="KW-0132">Cell division</keyword>
<gene>
    <name evidence="9" type="ORF">IV203_008791</name>
</gene>
<keyword evidence="10" id="KW-1185">Reference proteome</keyword>
<dbReference type="InterPro" id="IPR033010">
    <property type="entry name" value="Cdc20/Fizzy"/>
</dbReference>
<dbReference type="InterPro" id="IPR056150">
    <property type="entry name" value="WD40_CDC20-Fz"/>
</dbReference>
<evidence type="ECO:0000313" key="9">
    <source>
        <dbReference type="EMBL" id="KAG7352743.1"/>
    </source>
</evidence>
<feature type="domain" description="CDC20/Fizzy WD40" evidence="8">
    <location>
        <begin position="198"/>
        <end position="502"/>
    </location>
</feature>
<sequence>MHSANENDKIGRNRRADLPSAKSMMLRKPKVLMSDKCSIKINHRKPLTIRRKYSLQEPPSVVGGDRFIPTRRNSIRNTFIVGDGIDNCNRNGLEANNDHKNNTAVLRGPNERIKQQYRRFMASTLYKLPITTVDHDGLTKRMLNFGSTHHRIVARPHDLISSSLDHLRVLEDVRLIGDTGRSGHCKYRHIDNAPFRSLEAPGILNDFYTNTICWSKDNILAVALGTGLYFWHPSCESGQEFLRMNDESNPITSVSFCEDVPELLAVGTANGEVVVYNIFTGQCVYSVSEHLGMQVGTIAWNKTTLTTGDKSGQLVQHDLRFDRSIVADYTGGHLQEICALKWNPDGRYLASGSNCNTVCIWDNAMPRNNRNSVNPLTFFSGHQSAVKAIDWCPDRRGLIATGGGYADQTVKVWDCNSGHVKSSVNTGAQVSGLHWSRTNLFELLSSHGYPSNHMSLWKLGNDPDLEHVKKVPGFGGRILSMAVSYEEETVATAGSDEQLRLWHIFRSCTKSPSIGLFSTPTFGVPQIR</sequence>
<keyword evidence="3" id="KW-0677">Repeat</keyword>
<dbReference type="PANTHER" id="PTHR19918">
    <property type="entry name" value="CELL DIVISION CYCLE 20 CDC20 FIZZY -RELATED"/>
    <property type="match status" value="1"/>
</dbReference>
<dbReference type="AlphaFoldDB" id="A0A9K3L0Q7"/>
<name>A0A9K3L0Q7_9STRA</name>
<feature type="repeat" description="WD" evidence="6">
    <location>
        <begin position="330"/>
        <end position="362"/>
    </location>
</feature>
<dbReference type="PROSITE" id="PS50294">
    <property type="entry name" value="WD_REPEATS_REGION"/>
    <property type="match status" value="1"/>
</dbReference>
<evidence type="ECO:0000256" key="4">
    <source>
        <dbReference type="ARBA" id="ARBA00022776"/>
    </source>
</evidence>
<dbReference type="Pfam" id="PF24807">
    <property type="entry name" value="WD40_CDC20-Fz"/>
    <property type="match status" value="1"/>
</dbReference>
<accession>A0A9K3L0Q7</accession>
<keyword evidence="1 6" id="KW-0853">WD repeat</keyword>
<dbReference type="Proteomes" id="UP000693970">
    <property type="component" value="Unassembled WGS sequence"/>
</dbReference>